<reference evidence="9" key="2">
    <citation type="submission" date="2025-04" db="UniProtKB">
        <authorList>
            <consortium name="RefSeq"/>
        </authorList>
    </citation>
    <scope>IDENTIFICATION</scope>
    <source>
        <tissue evidence="9">Leukocyte</tissue>
    </source>
</reference>
<dbReference type="PANTHER" id="PTHR14449:SF2">
    <property type="entry name" value="FANCONI ANEMIA GROUP F PROTEIN"/>
    <property type="match status" value="1"/>
</dbReference>
<name>A0A8B7WJU0_CASCN</name>
<sequence length="358" mass="40873">MEQLLQYLDRFSEVLAVSRTSHVSTWDPATVRRALQWARYLRHVYLRFGTHGRIRTTLERRLHSQWSQGRVLGPGPVPGLLNFQALGHCDVLLAVRLLKNRALRDAASHFLLQQLFPGPGVRDAEEERLQERLVLLARRRSAVHLLRFNGGREKPGLQEDPLIRSQADLLLQRLQEVWKAAPEAPGTYLSNLWERLPRIYFLKVTAVALLQPPLSSRPQEDLKLVDPRTLEEGRQELVSWLLGKSEVMSAFCHNLPAGLLTSVMGRHPALSRVCMGLLADWGRRLHYDLQKGIWVGAEAQDMTWEELYHRFQSLCQAPPPLKDEVVTALEAWKAQDGDFQVPGLSIWTDLLVALRRAV</sequence>
<evidence type="ECO:0000256" key="3">
    <source>
        <dbReference type="ARBA" id="ARBA00023204"/>
    </source>
</evidence>
<dbReference type="AlphaFoldDB" id="A0A8B7WJU0"/>
<dbReference type="Pfam" id="PF11107">
    <property type="entry name" value="FANCF"/>
    <property type="match status" value="1"/>
</dbReference>
<evidence type="ECO:0000313" key="8">
    <source>
        <dbReference type="Proteomes" id="UP001732720"/>
    </source>
</evidence>
<evidence type="ECO:0000256" key="5">
    <source>
        <dbReference type="ARBA" id="ARBA00059878"/>
    </source>
</evidence>
<reference evidence="7" key="1">
    <citation type="submission" date="2023-09" db="UniProtKB">
        <authorList>
            <consortium name="Ensembl"/>
        </authorList>
    </citation>
    <scope>IDENTIFICATION</scope>
</reference>
<dbReference type="Proteomes" id="UP001732720">
    <property type="component" value="Chromosome 1"/>
</dbReference>
<evidence type="ECO:0000313" key="7">
    <source>
        <dbReference type="Ensembl" id="ENSCCNP00000007029.1"/>
    </source>
</evidence>
<dbReference type="InterPro" id="IPR038505">
    <property type="entry name" value="FANCF_C_sf"/>
</dbReference>
<evidence type="ECO:0000313" key="9">
    <source>
        <dbReference type="RefSeq" id="XP_020043904.1"/>
    </source>
</evidence>
<keyword evidence="2" id="KW-0227">DNA damage</keyword>
<dbReference type="PANTHER" id="PTHR14449">
    <property type="entry name" value="FANCONI ANEMIA GROUP F PROTEIN FANCF"/>
    <property type="match status" value="1"/>
</dbReference>
<dbReference type="RefSeq" id="XP_020043904.1">
    <property type="nucleotide sequence ID" value="XM_020188315.1"/>
</dbReference>
<keyword evidence="8" id="KW-1185">Reference proteome</keyword>
<dbReference type="Gene3D" id="1.25.40.490">
    <property type="match status" value="1"/>
</dbReference>
<dbReference type="InterPro" id="IPR035428">
    <property type="entry name" value="FANCF"/>
</dbReference>
<keyword evidence="4" id="KW-0539">Nucleus</keyword>
<dbReference type="Ensembl" id="ENSCCNT00000009330.1">
    <property type="protein sequence ID" value="ENSCCNP00000007029.1"/>
    <property type="gene ID" value="ENSCCNG00000007532.1"/>
</dbReference>
<evidence type="ECO:0000256" key="1">
    <source>
        <dbReference type="ARBA" id="ARBA00004123"/>
    </source>
</evidence>
<dbReference type="OrthoDB" id="6429998at2759"/>
<dbReference type="GO" id="GO:0043240">
    <property type="term" value="C:Fanconi anaemia nuclear complex"/>
    <property type="evidence" value="ECO:0007669"/>
    <property type="project" value="InterPro"/>
</dbReference>
<dbReference type="GeneID" id="109703118"/>
<dbReference type="GO" id="GO:0036297">
    <property type="term" value="P:interstrand cross-link repair"/>
    <property type="evidence" value="ECO:0007669"/>
    <property type="project" value="InterPro"/>
</dbReference>
<evidence type="ECO:0000256" key="2">
    <source>
        <dbReference type="ARBA" id="ARBA00022763"/>
    </source>
</evidence>
<proteinExistence type="predicted"/>
<evidence type="ECO:0000256" key="6">
    <source>
        <dbReference type="ARBA" id="ARBA00070110"/>
    </source>
</evidence>
<keyword evidence="3" id="KW-0234">DNA repair</keyword>
<dbReference type="FunFam" id="1.25.40.490:FF:000001">
    <property type="entry name" value="Fanconi anemia, complementation group F"/>
    <property type="match status" value="1"/>
</dbReference>
<dbReference type="KEGG" id="ccan:109703118"/>
<evidence type="ECO:0000256" key="4">
    <source>
        <dbReference type="ARBA" id="ARBA00023242"/>
    </source>
</evidence>
<dbReference type="CTD" id="2188"/>
<gene>
    <name evidence="7 9" type="primary">Fancf</name>
</gene>
<accession>A0A8B7WJU0</accession>
<organism evidence="9">
    <name type="scientific">Castor canadensis</name>
    <name type="common">American beaver</name>
    <dbReference type="NCBI Taxonomy" id="51338"/>
    <lineage>
        <taxon>Eukaryota</taxon>
        <taxon>Metazoa</taxon>
        <taxon>Chordata</taxon>
        <taxon>Craniata</taxon>
        <taxon>Vertebrata</taxon>
        <taxon>Euteleostomi</taxon>
        <taxon>Mammalia</taxon>
        <taxon>Eutheria</taxon>
        <taxon>Euarchontoglires</taxon>
        <taxon>Glires</taxon>
        <taxon>Rodentia</taxon>
        <taxon>Castorimorpha</taxon>
        <taxon>Castoridae</taxon>
        <taxon>Castor</taxon>
    </lineage>
</organism>
<comment type="subcellular location">
    <subcellularLocation>
        <location evidence="1">Nucleus</location>
    </subcellularLocation>
</comment>
<protein>
    <recommendedName>
        <fullName evidence="6">Fanconi anemia group F protein</fullName>
    </recommendedName>
</protein>
<comment type="function">
    <text evidence="5">DNA repair protein that may operate in a postreplication repair or a cell cycle checkpoint function. May be implicated in interstrand DNA cross-link repair and in the maintenance of normal chromosome stability.</text>
</comment>